<name>A0A0K9PT00_ZOSMR</name>
<evidence type="ECO:0000256" key="1">
    <source>
        <dbReference type="SAM" id="Coils"/>
    </source>
</evidence>
<reference evidence="5" key="1">
    <citation type="journal article" date="2016" name="Nature">
        <title>The genome of the seagrass Zostera marina reveals angiosperm adaptation to the sea.</title>
        <authorList>
            <person name="Olsen J.L."/>
            <person name="Rouze P."/>
            <person name="Verhelst B."/>
            <person name="Lin Y.-C."/>
            <person name="Bayer T."/>
            <person name="Collen J."/>
            <person name="Dattolo E."/>
            <person name="De Paoli E."/>
            <person name="Dittami S."/>
            <person name="Maumus F."/>
            <person name="Michel G."/>
            <person name="Kersting A."/>
            <person name="Lauritano C."/>
            <person name="Lohaus R."/>
            <person name="Toepel M."/>
            <person name="Tonon T."/>
            <person name="Vanneste K."/>
            <person name="Amirebrahimi M."/>
            <person name="Brakel J."/>
            <person name="Bostroem C."/>
            <person name="Chovatia M."/>
            <person name="Grimwood J."/>
            <person name="Jenkins J.W."/>
            <person name="Jueterbock A."/>
            <person name="Mraz A."/>
            <person name="Stam W.T."/>
            <person name="Tice H."/>
            <person name="Bornberg-Bauer E."/>
            <person name="Green P.J."/>
            <person name="Pearson G.A."/>
            <person name="Procaccini G."/>
            <person name="Duarte C.M."/>
            <person name="Schmutz J."/>
            <person name="Reusch T.B.H."/>
            <person name="Van de Peer Y."/>
        </authorList>
    </citation>
    <scope>NUCLEOTIDE SEQUENCE [LARGE SCALE GENOMIC DNA]</scope>
    <source>
        <strain evidence="5">cv. Finnish</strain>
    </source>
</reference>
<accession>A0A0K9PT00</accession>
<comment type="caution">
    <text evidence="4">The sequence shown here is derived from an EMBL/GenBank/DDBJ whole genome shotgun (WGS) entry which is preliminary data.</text>
</comment>
<dbReference type="AlphaFoldDB" id="A0A0K9PT00"/>
<dbReference type="OrthoDB" id="1931904at2759"/>
<dbReference type="Pfam" id="PF14364">
    <property type="entry name" value="DUF4408"/>
    <property type="match status" value="1"/>
</dbReference>
<dbReference type="Proteomes" id="UP000036987">
    <property type="component" value="Unassembled WGS sequence"/>
</dbReference>
<dbReference type="InterPro" id="IPR008480">
    <property type="entry name" value="DUF761_pln"/>
</dbReference>
<feature type="coiled-coil region" evidence="1">
    <location>
        <begin position="249"/>
        <end position="276"/>
    </location>
</feature>
<dbReference type="OMA" id="LYRQNTQ"/>
<evidence type="ECO:0000259" key="3">
    <source>
        <dbReference type="Pfam" id="PF14364"/>
    </source>
</evidence>
<sequence length="307" mass="34467">MMSELVVPESAIWVTVSSWFTPRVLFVVLNIVIGTIAIRSKLSNTSQSDDGNRIEGGGEFEFGHDDHYYQPRLLSRGSSIVARLKSINLHRHVSSAFAPFTTETLQPPPSEDAVRSKLSNTSQSDDGNRIEGGGEFEFGHDGHYYQPRLLSRGSSIVARLKSINLHRHVSSVFAPFTTETLQQPPSEDAVTTSDRKEEIQKEPEMDQVDSDSVLTMEEAYMAAKRGNTNHSLSLQNKVVMQELRKSVTKTATAKEKAKLKAKAARVEEDEVDARADDFINRFKKQLQLQRMESLDRLKKMISRGTEK</sequence>
<evidence type="ECO:0000313" key="4">
    <source>
        <dbReference type="EMBL" id="KMZ71365.1"/>
    </source>
</evidence>
<organism evidence="4 5">
    <name type="scientific">Zostera marina</name>
    <name type="common">Eelgrass</name>
    <dbReference type="NCBI Taxonomy" id="29655"/>
    <lineage>
        <taxon>Eukaryota</taxon>
        <taxon>Viridiplantae</taxon>
        <taxon>Streptophyta</taxon>
        <taxon>Embryophyta</taxon>
        <taxon>Tracheophyta</taxon>
        <taxon>Spermatophyta</taxon>
        <taxon>Magnoliopsida</taxon>
        <taxon>Liliopsida</taxon>
        <taxon>Zosteraceae</taxon>
        <taxon>Zostera</taxon>
    </lineage>
</organism>
<dbReference type="PANTHER" id="PTHR33098:SF53">
    <property type="entry name" value="OS05G0540900 PROTEIN"/>
    <property type="match status" value="1"/>
</dbReference>
<feature type="domain" description="DUF4408" evidence="3">
    <location>
        <begin position="11"/>
        <end position="42"/>
    </location>
</feature>
<protein>
    <recommendedName>
        <fullName evidence="3">DUF4408 domain-containing protein</fullName>
    </recommendedName>
</protein>
<dbReference type="Pfam" id="PF05553">
    <property type="entry name" value="DUF761"/>
    <property type="match status" value="1"/>
</dbReference>
<feature type="region of interest" description="Disordered" evidence="2">
    <location>
        <begin position="182"/>
        <end position="209"/>
    </location>
</feature>
<feature type="compositionally biased region" description="Basic and acidic residues" evidence="2">
    <location>
        <begin position="193"/>
        <end position="204"/>
    </location>
</feature>
<dbReference type="PANTHER" id="PTHR33098">
    <property type="entry name" value="COTTON FIBER (DUF761)"/>
    <property type="match status" value="1"/>
</dbReference>
<proteinExistence type="predicted"/>
<feature type="compositionally biased region" description="Polar residues" evidence="2">
    <location>
        <begin position="182"/>
        <end position="192"/>
    </location>
</feature>
<keyword evidence="5" id="KW-1185">Reference proteome</keyword>
<gene>
    <name evidence="4" type="ORF">ZOSMA_182G00560</name>
</gene>
<dbReference type="InterPro" id="IPR025520">
    <property type="entry name" value="DUF4408"/>
</dbReference>
<evidence type="ECO:0000313" key="5">
    <source>
        <dbReference type="Proteomes" id="UP000036987"/>
    </source>
</evidence>
<feature type="region of interest" description="Disordered" evidence="2">
    <location>
        <begin position="101"/>
        <end position="130"/>
    </location>
</feature>
<dbReference type="EMBL" id="LFYR01000678">
    <property type="protein sequence ID" value="KMZ71365.1"/>
    <property type="molecule type" value="Genomic_DNA"/>
</dbReference>
<keyword evidence="1" id="KW-0175">Coiled coil</keyword>
<evidence type="ECO:0000256" key="2">
    <source>
        <dbReference type="SAM" id="MobiDB-lite"/>
    </source>
</evidence>